<name>X0Y809_9ZZZZ</name>
<organism evidence="1">
    <name type="scientific">marine sediment metagenome</name>
    <dbReference type="NCBI Taxonomy" id="412755"/>
    <lineage>
        <taxon>unclassified sequences</taxon>
        <taxon>metagenomes</taxon>
        <taxon>ecological metagenomes</taxon>
    </lineage>
</organism>
<dbReference type="EMBL" id="BARS01048112">
    <property type="protein sequence ID" value="GAG33021.1"/>
    <property type="molecule type" value="Genomic_DNA"/>
</dbReference>
<comment type="caution">
    <text evidence="1">The sequence shown here is derived from an EMBL/GenBank/DDBJ whole genome shotgun (WGS) entry which is preliminary data.</text>
</comment>
<proteinExistence type="predicted"/>
<sequence>MLLSPLDGPTERLQRLLNLLLRAREEEAVLP</sequence>
<reference evidence="1" key="1">
    <citation type="journal article" date="2014" name="Front. Microbiol.">
        <title>High frequency of phylogenetically diverse reductive dehalogenase-homologous genes in deep subseafloor sedimentary metagenomes.</title>
        <authorList>
            <person name="Kawai M."/>
            <person name="Futagami T."/>
            <person name="Toyoda A."/>
            <person name="Takaki Y."/>
            <person name="Nishi S."/>
            <person name="Hori S."/>
            <person name="Arai W."/>
            <person name="Tsubouchi T."/>
            <person name="Morono Y."/>
            <person name="Uchiyama I."/>
            <person name="Ito T."/>
            <person name="Fujiyama A."/>
            <person name="Inagaki F."/>
            <person name="Takami H."/>
        </authorList>
    </citation>
    <scope>NUCLEOTIDE SEQUENCE</scope>
    <source>
        <strain evidence="1">Expedition CK06-06</strain>
    </source>
</reference>
<evidence type="ECO:0000313" key="1">
    <source>
        <dbReference type="EMBL" id="GAG33021.1"/>
    </source>
</evidence>
<dbReference type="AlphaFoldDB" id="X0Y809"/>
<feature type="non-terminal residue" evidence="1">
    <location>
        <position position="31"/>
    </location>
</feature>
<protein>
    <submittedName>
        <fullName evidence="1">Uncharacterized protein</fullName>
    </submittedName>
</protein>
<accession>X0Y809</accession>
<gene>
    <name evidence="1" type="ORF">S01H1_72173</name>
</gene>